<dbReference type="SUPFAM" id="SSF53335">
    <property type="entry name" value="S-adenosyl-L-methionine-dependent methyltransferases"/>
    <property type="match status" value="1"/>
</dbReference>
<dbReference type="GO" id="GO:0160104">
    <property type="term" value="F:tRNA (guanine(26)-N2)-dimethyltransferase activity"/>
    <property type="evidence" value="ECO:0007669"/>
    <property type="project" value="UniProtKB-UniRule"/>
</dbReference>
<keyword evidence="11" id="KW-1185">Reference proteome</keyword>
<dbReference type="PANTHER" id="PTHR10631">
    <property type="entry name" value="N 2 ,N 2 -DIMETHYLGUANOSINE TRNA METHYLTRANSFERASE"/>
    <property type="match status" value="1"/>
</dbReference>
<evidence type="ECO:0000256" key="9">
    <source>
        <dbReference type="PROSITE-ProRule" id="PRU00958"/>
    </source>
</evidence>
<dbReference type="Gene3D" id="3.30.56.70">
    <property type="entry name" value="N2,N2-dimethylguanosine tRNA methyltransferase, C-terminal domain"/>
    <property type="match status" value="1"/>
</dbReference>
<evidence type="ECO:0000256" key="6">
    <source>
        <dbReference type="ARBA" id="ARBA00022884"/>
    </source>
</evidence>
<proteinExistence type="inferred from homology"/>
<dbReference type="Gene3D" id="3.40.50.150">
    <property type="entry name" value="Vaccinia Virus protein VP39"/>
    <property type="match status" value="1"/>
</dbReference>
<evidence type="ECO:0000313" key="10">
    <source>
        <dbReference type="EMBL" id="SSD59548.1"/>
    </source>
</evidence>
<dbReference type="EMBL" id="UFAJ01000159">
    <property type="protein sequence ID" value="SSD59548.1"/>
    <property type="molecule type" value="Genomic_DNA"/>
</dbReference>
<keyword evidence="5 9" id="KW-0819">tRNA processing</keyword>
<dbReference type="GO" id="GO:0000049">
    <property type="term" value="F:tRNA binding"/>
    <property type="evidence" value="ECO:0007669"/>
    <property type="project" value="UniProtKB-UniRule"/>
</dbReference>
<dbReference type="OrthoDB" id="6349953at2759"/>
<dbReference type="Proteomes" id="UP000262825">
    <property type="component" value="Unassembled WGS sequence"/>
</dbReference>
<keyword evidence="1 9" id="KW-0820">tRNA-binding</keyword>
<dbReference type="InterPro" id="IPR002905">
    <property type="entry name" value="Trm1"/>
</dbReference>
<keyword evidence="6 9" id="KW-0694">RNA-binding</keyword>
<evidence type="ECO:0000256" key="4">
    <source>
        <dbReference type="ARBA" id="ARBA00022691"/>
    </source>
</evidence>
<dbReference type="EC" id="2.1.1.216" evidence="7 9"/>
<protein>
    <recommendedName>
        <fullName evidence="7 9">tRNA (guanine(26)-N(2))-dimethyltransferase</fullName>
        <ecNumber evidence="7 9">2.1.1.216</ecNumber>
    </recommendedName>
</protein>
<sequence>MPSNDIAPAINETQPSFNLDDYKIIVEGSTSILTPKSEADVFYNPVQQFNRDLSVTCIKAWANLYLNPKQEGKEDIEEPELKKIKIEEKEYIKKFTILEALSATGLRAIRYSKEIPNISKIVANDLLPAAVDTIKRNIEYNKASTNVIPNLANCNAVMYTKEFDCIDLDPYGTVAPFIDAAIQSIKNGGLLLVTCTDLQVLAGQTYPEKCFALYGGSNLMGHDATHESALRLVLGLIKTTAAKYGKYVEPLLSLSIDFYVRVFVRVHNKPIKVKDNMSEQMIGYMCHDCDSIVNQYLGKREERTSKKGKPYIKYGLSKAPTSSTECKVCKSGVQHLVGPMYGGAIHNKDFIKEVLRINKEEHEDNIYKTRKRIEGMLTLAYNELPDTPFYFSPSKLSSILKISVPSLKYIVAGLGSLGYECSLSHAQPSVLKTNADWNTIWYVMKEYVRMKEPNYKVEKLNENATGYRIMTNEDIKLNDSTKSISFEPNDMSYKIEKLRKLKMVRYQENPTRNWGPKAKPN</sequence>
<dbReference type="GO" id="GO:0005634">
    <property type="term" value="C:nucleus"/>
    <property type="evidence" value="ECO:0007669"/>
    <property type="project" value="TreeGrafter"/>
</dbReference>
<keyword evidence="4 9" id="KW-0949">S-adenosyl-L-methionine</keyword>
<organism evidence="10 11">
    <name type="scientific">Saccharomycodes ludwigii</name>
    <dbReference type="NCBI Taxonomy" id="36035"/>
    <lineage>
        <taxon>Eukaryota</taxon>
        <taxon>Fungi</taxon>
        <taxon>Dikarya</taxon>
        <taxon>Ascomycota</taxon>
        <taxon>Saccharomycotina</taxon>
        <taxon>Saccharomycetes</taxon>
        <taxon>Saccharomycodales</taxon>
        <taxon>Saccharomycodaceae</taxon>
        <taxon>Saccharomycodes</taxon>
    </lineage>
</organism>
<dbReference type="Pfam" id="PF02005">
    <property type="entry name" value="TRM"/>
    <property type="match status" value="1"/>
</dbReference>
<gene>
    <name evidence="10" type="ORF">SCODWIG_01309</name>
</gene>
<dbReference type="VEuPathDB" id="FungiDB:SCODWIG_01309"/>
<name>A0A376B4D1_9ASCO</name>
<dbReference type="PANTHER" id="PTHR10631:SF3">
    <property type="entry name" value="TRNA (GUANINE(26)-N(2))-DIMETHYLTRANSFERASE"/>
    <property type="match status" value="1"/>
</dbReference>
<accession>A0A376B4D1</accession>
<dbReference type="FunFam" id="3.30.56.70:FF:000001">
    <property type="entry name" value="tRNA (guanine(26)-N(2))-dimethyltransferase"/>
    <property type="match status" value="1"/>
</dbReference>
<evidence type="ECO:0000256" key="3">
    <source>
        <dbReference type="ARBA" id="ARBA00022679"/>
    </source>
</evidence>
<dbReference type="PROSITE" id="PS51626">
    <property type="entry name" value="SAM_MT_TRM1"/>
    <property type="match status" value="1"/>
</dbReference>
<dbReference type="NCBIfam" id="TIGR00308">
    <property type="entry name" value="TRM1"/>
    <property type="match status" value="1"/>
</dbReference>
<evidence type="ECO:0000256" key="1">
    <source>
        <dbReference type="ARBA" id="ARBA00022555"/>
    </source>
</evidence>
<evidence type="ECO:0000256" key="2">
    <source>
        <dbReference type="ARBA" id="ARBA00022603"/>
    </source>
</evidence>
<reference evidence="11" key="1">
    <citation type="submission" date="2018-06" db="EMBL/GenBank/DDBJ databases">
        <authorList>
            <person name="Guldener U."/>
        </authorList>
    </citation>
    <scope>NUCLEOTIDE SEQUENCE [LARGE SCALE GENOMIC DNA]</scope>
    <source>
        <strain evidence="11">UTAD17</strain>
    </source>
</reference>
<comment type="catalytic activity">
    <reaction evidence="8 9">
        <text>guanosine(26) in tRNA + 2 S-adenosyl-L-methionine = N(2)-dimethylguanosine(26) in tRNA + 2 S-adenosyl-L-homocysteine + 2 H(+)</text>
        <dbReference type="Rhea" id="RHEA:43140"/>
        <dbReference type="Rhea" id="RHEA-COMP:10359"/>
        <dbReference type="Rhea" id="RHEA-COMP:10360"/>
        <dbReference type="ChEBI" id="CHEBI:15378"/>
        <dbReference type="ChEBI" id="CHEBI:57856"/>
        <dbReference type="ChEBI" id="CHEBI:59789"/>
        <dbReference type="ChEBI" id="CHEBI:74269"/>
        <dbReference type="ChEBI" id="CHEBI:74513"/>
        <dbReference type="EC" id="2.1.1.216"/>
    </reaction>
</comment>
<evidence type="ECO:0000256" key="7">
    <source>
        <dbReference type="ARBA" id="ARBA00039099"/>
    </source>
</evidence>
<dbReference type="FunFam" id="3.40.50.150:FF:000051">
    <property type="entry name" value="tRNA (guanine(26)-N(2))-dimethyltransferase"/>
    <property type="match status" value="1"/>
</dbReference>
<dbReference type="AlphaFoldDB" id="A0A376B4D1"/>
<dbReference type="InterPro" id="IPR042296">
    <property type="entry name" value="tRNA_met_Trm1_C"/>
</dbReference>
<dbReference type="InterPro" id="IPR029063">
    <property type="entry name" value="SAM-dependent_MTases_sf"/>
</dbReference>
<evidence type="ECO:0000313" key="11">
    <source>
        <dbReference type="Proteomes" id="UP000262825"/>
    </source>
</evidence>
<dbReference type="GO" id="GO:0002940">
    <property type="term" value="P:tRNA N2-guanine methylation"/>
    <property type="evidence" value="ECO:0007669"/>
    <property type="project" value="TreeGrafter"/>
</dbReference>
<keyword evidence="3 9" id="KW-0808">Transferase</keyword>
<comment type="similarity">
    <text evidence="9">Belongs to the class I-like SAM-binding methyltransferase superfamily. Trm1 family.</text>
</comment>
<keyword evidence="2 9" id="KW-0489">Methyltransferase</keyword>
<evidence type="ECO:0000256" key="5">
    <source>
        <dbReference type="ARBA" id="ARBA00022694"/>
    </source>
</evidence>
<evidence type="ECO:0000256" key="8">
    <source>
        <dbReference type="ARBA" id="ARBA00051897"/>
    </source>
</evidence>